<keyword evidence="1" id="KW-0472">Membrane</keyword>
<evidence type="ECO:0000313" key="4">
    <source>
        <dbReference type="Proteomes" id="UP000011131"/>
    </source>
</evidence>
<feature type="transmembrane region" description="Helical" evidence="1">
    <location>
        <begin position="677"/>
        <end position="699"/>
    </location>
</feature>
<accession>L7U4X2</accession>
<dbReference type="OrthoDB" id="5478438at2"/>
<dbReference type="Proteomes" id="UP000011131">
    <property type="component" value="Chromosome"/>
</dbReference>
<dbReference type="RefSeq" id="WP_015347460.1">
    <property type="nucleotide sequence ID" value="NC_020126.1"/>
</dbReference>
<name>L7U4X2_MYXSD</name>
<protein>
    <submittedName>
        <fullName evidence="3">Uncharacterized protein</fullName>
    </submittedName>
</protein>
<evidence type="ECO:0000256" key="1">
    <source>
        <dbReference type="SAM" id="Phobius"/>
    </source>
</evidence>
<dbReference type="HOGENOM" id="CLU_352961_0_0_7"/>
<evidence type="ECO:0000256" key="2">
    <source>
        <dbReference type="SAM" id="SignalP"/>
    </source>
</evidence>
<keyword evidence="4" id="KW-1185">Reference proteome</keyword>
<feature type="transmembrane region" description="Helical" evidence="1">
    <location>
        <begin position="705"/>
        <end position="722"/>
    </location>
</feature>
<keyword evidence="1" id="KW-1133">Transmembrane helix</keyword>
<keyword evidence="1" id="KW-0812">Transmembrane</keyword>
<feature type="signal peptide" evidence="2">
    <location>
        <begin position="1"/>
        <end position="24"/>
    </location>
</feature>
<dbReference type="EMBL" id="CP004025">
    <property type="protein sequence ID" value="AGC43198.1"/>
    <property type="molecule type" value="Genomic_DNA"/>
</dbReference>
<dbReference type="AlphaFoldDB" id="L7U4X2"/>
<organism evidence="3 4">
    <name type="scientific">Myxococcus stipitatus (strain DSM 14675 / JCM 12634 / Mx s8)</name>
    <dbReference type="NCBI Taxonomy" id="1278073"/>
    <lineage>
        <taxon>Bacteria</taxon>
        <taxon>Pseudomonadati</taxon>
        <taxon>Myxococcota</taxon>
        <taxon>Myxococcia</taxon>
        <taxon>Myxococcales</taxon>
        <taxon>Cystobacterineae</taxon>
        <taxon>Myxococcaceae</taxon>
        <taxon>Myxococcus</taxon>
    </lineage>
</organism>
<keyword evidence="2" id="KW-0732">Signal</keyword>
<dbReference type="KEGG" id="msd:MYSTI_01866"/>
<reference evidence="3 4" key="1">
    <citation type="journal article" date="2013" name="Genome Announc.">
        <title>Complete genome sequence of Myxococcus stipitatus strain DSM 14675, a fruiting myxobacterium.</title>
        <authorList>
            <person name="Huntley S."/>
            <person name="Kneip S."/>
            <person name="Treuner-Lange A."/>
            <person name="Sogaard-Andersen L."/>
        </authorList>
    </citation>
    <scope>NUCLEOTIDE SEQUENCE [LARGE SCALE GENOMIC DNA]</scope>
    <source>
        <strain evidence="4">DSM 14675 / JCM 12634 / Mx s8</strain>
    </source>
</reference>
<evidence type="ECO:0000313" key="3">
    <source>
        <dbReference type="EMBL" id="AGC43198.1"/>
    </source>
</evidence>
<sequence>MQSWQPLAIVILATLVLASLKVEAADGATVVQPTLEVLGSHSTEGVRLALAQAELKHVLRLQSTTAVPVGALRVIVTPLRDGAGQMWDVAWDLDGKGAETQVPVPAFGSVPLTLNVRLPAIGMYTGDLFLLHGATPQRVRIAVTRGPTPLPVEVLGLAPVADTAWPIGTSEARLRFTVQETSGEEVSLIPATVVALSRVAKDTLQFQAPFTLKDAAPFTLKGGESRTVQLVLAGLDGAGEYRGTLRLSGPGAQPVDREFRVFLKEHWSMALLWISVGVAASLLLRKWVQHFRPRLDAQHALLLIRQELERESEAVQPLDEMERRVLEFVRGEVERMVAQVGSGALKPAAVQAEQTRLLRKRELFQIWMMGRRQVRELQPAKVREHFDKPLDDAKALLMRTGATLEDLSSSRAMLEKIPGDVEAAMKHELKDAIASLAKEVEDSHAFLGEQFVREVVPDLAAARKAFERDIANGSGEARALFERARRTYLELLAQQLAAQLSATPPLGFTPPAWEELKKSVMGMLADAHDRASGLEVAFASYEQAHRNFLTRAVRALLDALPGLAKDVDKDTELGTQQKESLKARLNAQQTGLEDVLKDARAGHLREAAAKYAEMSDTLMELTSRVKVRGNNNKMSPLAVGGTAALAQPLFWVSPGTTFAPVSTQSVRLEKVAWRRDWIDVVVSVFLAVVAGLLGVMALWVHDLTWGGWTACVTAFLWGMGLHQATFSALSGLAETIVGAKDPT</sequence>
<proteinExistence type="predicted"/>
<feature type="chain" id="PRO_5003983323" evidence="2">
    <location>
        <begin position="25"/>
        <end position="743"/>
    </location>
</feature>
<dbReference type="eggNOG" id="COG1196">
    <property type="taxonomic scope" value="Bacteria"/>
</dbReference>
<dbReference type="STRING" id="1278073.MYSTI_01866"/>
<gene>
    <name evidence="3" type="ordered locus">MYSTI_01866</name>
</gene>
<feature type="transmembrane region" description="Helical" evidence="1">
    <location>
        <begin position="267"/>
        <end position="284"/>
    </location>
</feature>
<dbReference type="PATRIC" id="fig|1278073.3.peg.1917"/>